<dbReference type="InterPro" id="IPR044824">
    <property type="entry name" value="MAIN-like"/>
</dbReference>
<organism evidence="3 4">
    <name type="scientific">Paspalum notatum var. saurae</name>
    <dbReference type="NCBI Taxonomy" id="547442"/>
    <lineage>
        <taxon>Eukaryota</taxon>
        <taxon>Viridiplantae</taxon>
        <taxon>Streptophyta</taxon>
        <taxon>Embryophyta</taxon>
        <taxon>Tracheophyta</taxon>
        <taxon>Spermatophyta</taxon>
        <taxon>Magnoliopsida</taxon>
        <taxon>Liliopsida</taxon>
        <taxon>Poales</taxon>
        <taxon>Poaceae</taxon>
        <taxon>PACMAD clade</taxon>
        <taxon>Panicoideae</taxon>
        <taxon>Andropogonodae</taxon>
        <taxon>Paspaleae</taxon>
        <taxon>Paspalinae</taxon>
        <taxon>Paspalum</taxon>
    </lineage>
</organism>
<accession>A0AAQ3UAW1</accession>
<evidence type="ECO:0000313" key="4">
    <source>
        <dbReference type="Proteomes" id="UP001341281"/>
    </source>
</evidence>
<feature type="compositionally biased region" description="Polar residues" evidence="1">
    <location>
        <begin position="587"/>
        <end position="601"/>
    </location>
</feature>
<evidence type="ECO:0000313" key="3">
    <source>
        <dbReference type="EMBL" id="WVZ88844.1"/>
    </source>
</evidence>
<dbReference type="GO" id="GO:0010073">
    <property type="term" value="P:meristem maintenance"/>
    <property type="evidence" value="ECO:0007669"/>
    <property type="project" value="InterPro"/>
</dbReference>
<keyword evidence="4" id="KW-1185">Reference proteome</keyword>
<dbReference type="Proteomes" id="UP001341281">
    <property type="component" value="Chromosome 08"/>
</dbReference>
<sequence>MDMDRIPGRTKRGRGNPFVADPEQNQCGACGRMARYRLVDEYYEKDHRARRIEDAQDLPILRCRTHDGFQLMRYDHRYTPLLKRAGLHVVANLVRRGMPTFNPAALTALTDRWRPETHSFHLPCGEMTITLEDVAMLLGLPIRGQPVTGAAVSDGWVQDFLGTELPPAPAEGRRGRVSGVLLSWLRARFGECPDEADDATVTYHCKAWVLHMFGSVLFPDGTGDSASWMYIHCLRDWDDAGQYSWGSAVLAFLYRQLCEACRRHAPSSTMAGCTFLLQIWMWSRLPVGRPQVFTPRAWEPFGVPDLYPTVAYLWENVSAPYAITKRAYVEYSNELDALNPSTVAWEPYTHPEVQGLPLNTMCVRDSALFRMRCPLICFYAVEVHLPHRVARQFGLMQDWPPEEVSTSIQLHKFDRVRQRKVTDFAQHHRDYIDWWHRMEENCDRPLEPHNNANFRQYLSWFHSATRYKLRQKWTTDDYADMTSSDDEDTTFDQRAREGTQVEIAPILDRVGTSVRQSVDDITAFLATQADVPHNTNPAMELLQKLKRRLSRVANRCGCRTQSMHDIAMPTLSHRSGDTAQKIGHASVGQSTSPTPTFSGSNEDVDEEDYTNDASTSQDVLNSSQLSDAPPPTQPSQRVRRTLLAQMLFARAGRKRDDINMFMFNVVPTTFEGLYFMLCNILGLHV</sequence>
<dbReference type="AlphaFoldDB" id="A0AAQ3UAW1"/>
<feature type="domain" description="Aminotransferase-like plant mobile" evidence="2">
    <location>
        <begin position="102"/>
        <end position="462"/>
    </location>
</feature>
<dbReference type="InterPro" id="IPR019557">
    <property type="entry name" value="AminoTfrase-like_pln_mobile"/>
</dbReference>
<reference evidence="3 4" key="1">
    <citation type="submission" date="2024-02" db="EMBL/GenBank/DDBJ databases">
        <title>High-quality chromosome-scale genome assembly of Pensacola bahiagrass (Paspalum notatum Flugge var. saurae).</title>
        <authorList>
            <person name="Vega J.M."/>
            <person name="Podio M."/>
            <person name="Orjuela J."/>
            <person name="Siena L.A."/>
            <person name="Pessino S.C."/>
            <person name="Combes M.C."/>
            <person name="Mariac C."/>
            <person name="Albertini E."/>
            <person name="Pupilli F."/>
            <person name="Ortiz J.P.A."/>
            <person name="Leblanc O."/>
        </authorList>
    </citation>
    <scope>NUCLEOTIDE SEQUENCE [LARGE SCALE GENOMIC DNA]</scope>
    <source>
        <strain evidence="3">R1</strain>
        <tissue evidence="3">Leaf</tissue>
    </source>
</reference>
<name>A0AAQ3UAW1_PASNO</name>
<dbReference type="EMBL" id="CP144752">
    <property type="protein sequence ID" value="WVZ88844.1"/>
    <property type="molecule type" value="Genomic_DNA"/>
</dbReference>
<dbReference type="PANTHER" id="PTHR46033:SF8">
    <property type="entry name" value="PROTEIN MAINTENANCE OF MERISTEMS-LIKE"/>
    <property type="match status" value="1"/>
</dbReference>
<dbReference type="PANTHER" id="PTHR46033">
    <property type="entry name" value="PROTEIN MAIN-LIKE 2"/>
    <property type="match status" value="1"/>
</dbReference>
<feature type="compositionally biased region" description="Polar residues" evidence="1">
    <location>
        <begin position="611"/>
        <end position="626"/>
    </location>
</feature>
<feature type="region of interest" description="Disordered" evidence="1">
    <location>
        <begin position="1"/>
        <end position="20"/>
    </location>
</feature>
<protein>
    <recommendedName>
        <fullName evidence="2">Aminotransferase-like plant mobile domain-containing protein</fullName>
    </recommendedName>
</protein>
<dbReference type="Pfam" id="PF10536">
    <property type="entry name" value="PMD"/>
    <property type="match status" value="1"/>
</dbReference>
<feature type="region of interest" description="Disordered" evidence="1">
    <location>
        <begin position="583"/>
        <end position="638"/>
    </location>
</feature>
<evidence type="ECO:0000259" key="2">
    <source>
        <dbReference type="Pfam" id="PF10536"/>
    </source>
</evidence>
<evidence type="ECO:0000256" key="1">
    <source>
        <dbReference type="SAM" id="MobiDB-lite"/>
    </source>
</evidence>
<gene>
    <name evidence="3" type="ORF">U9M48_035312</name>
</gene>
<proteinExistence type="predicted"/>